<keyword evidence="6 7" id="KW-0539">Nucleus</keyword>
<dbReference type="RefSeq" id="XP_005538117.1">
    <property type="nucleotide sequence ID" value="XM_005538060.1"/>
</dbReference>
<keyword evidence="11" id="KW-1185">Reference proteome</keyword>
<comment type="function">
    <text evidence="7">Component of the SMC5-SMC6 complex, that promotes sister chromatid alignment after DNA damage and facilitates double-stranded DNA breaks (DSBs) repair via homologous recombination between sister chromatids.</text>
</comment>
<evidence type="ECO:0000256" key="8">
    <source>
        <dbReference type="SAM" id="MobiDB-lite"/>
    </source>
</evidence>
<feature type="domain" description="Non-structural maintenance of chromosome element 4 C-terminal" evidence="9">
    <location>
        <begin position="255"/>
        <end position="344"/>
    </location>
</feature>
<dbReference type="KEGG" id="cme:CYME_CMQ181C"/>
<name>M1UVN2_CYAM1</name>
<evidence type="ECO:0000256" key="5">
    <source>
        <dbReference type="ARBA" id="ARBA00023204"/>
    </source>
</evidence>
<proteinExistence type="inferred from homology"/>
<evidence type="ECO:0000313" key="11">
    <source>
        <dbReference type="Proteomes" id="UP000007014"/>
    </source>
</evidence>
<comment type="subcellular location">
    <subcellularLocation>
        <location evidence="1 7">Nucleus</location>
    </subcellularLocation>
</comment>
<gene>
    <name evidence="10" type="ORF">CYME_CMQ181C</name>
</gene>
<comment type="similarity">
    <text evidence="2 7">Belongs to the NSE4 family.</text>
</comment>
<dbReference type="OrthoDB" id="5973at2759"/>
<dbReference type="OMA" id="FMGINRT"/>
<dbReference type="GeneID" id="16996401"/>
<reference evidence="10 11" key="2">
    <citation type="journal article" date="2007" name="BMC Biol.">
        <title>A 100%-complete sequence reveals unusually simple genomic features in the hot-spring red alga Cyanidioschyzon merolae.</title>
        <authorList>
            <person name="Nozaki H."/>
            <person name="Takano H."/>
            <person name="Misumi O."/>
            <person name="Terasawa K."/>
            <person name="Matsuzaki M."/>
            <person name="Maruyama S."/>
            <person name="Nishida K."/>
            <person name="Yagisawa F."/>
            <person name="Yoshida Y."/>
            <person name="Fujiwara T."/>
            <person name="Takio S."/>
            <person name="Tamura K."/>
            <person name="Chung S.J."/>
            <person name="Nakamura S."/>
            <person name="Kuroiwa H."/>
            <person name="Tanaka K."/>
            <person name="Sato N."/>
            <person name="Kuroiwa T."/>
        </authorList>
    </citation>
    <scope>NUCLEOTIDE SEQUENCE [LARGE SCALE GENOMIC DNA]</scope>
    <source>
        <strain evidence="10 11">10D</strain>
    </source>
</reference>
<evidence type="ECO:0000256" key="6">
    <source>
        <dbReference type="ARBA" id="ARBA00023242"/>
    </source>
</evidence>
<organism evidence="10 11">
    <name type="scientific">Cyanidioschyzon merolae (strain NIES-3377 / 10D)</name>
    <name type="common">Unicellular red alga</name>
    <dbReference type="NCBI Taxonomy" id="280699"/>
    <lineage>
        <taxon>Eukaryota</taxon>
        <taxon>Rhodophyta</taxon>
        <taxon>Bangiophyceae</taxon>
        <taxon>Cyanidiales</taxon>
        <taxon>Cyanidiaceae</taxon>
        <taxon>Cyanidioschyzon</taxon>
    </lineage>
</organism>
<protein>
    <recommendedName>
        <fullName evidence="7">Non-structural maintenance of chromosomes element 4</fullName>
    </recommendedName>
</protein>
<dbReference type="PANTHER" id="PTHR16140">
    <property type="entry name" value="NON-STRUCTURAL MAINTENANCE OF CHROMOSOMES ELEMENT 4"/>
    <property type="match status" value="1"/>
</dbReference>
<dbReference type="Pfam" id="PF08743">
    <property type="entry name" value="Nse4_C"/>
    <property type="match status" value="1"/>
</dbReference>
<dbReference type="PANTHER" id="PTHR16140:SF0">
    <property type="entry name" value="NON-STRUCTURAL MAINTENANCE OF CHROMOSOMES ELEMENT 4"/>
    <property type="match status" value="1"/>
</dbReference>
<dbReference type="GO" id="GO:0005634">
    <property type="term" value="C:nucleus"/>
    <property type="evidence" value="ECO:0007669"/>
    <property type="project" value="UniProtKB-SubCell"/>
</dbReference>
<dbReference type="eggNOG" id="KOG2866">
    <property type="taxonomic scope" value="Eukaryota"/>
</dbReference>
<evidence type="ECO:0000259" key="9">
    <source>
        <dbReference type="Pfam" id="PF08743"/>
    </source>
</evidence>
<sequence>MPTTREAHDGSSGCTEQASQRVKRLRAALREHSTAIDAVKDTVDAQKLQEFLDRNDELSVDVEDAVAQGLLSEAYLKITLLERALVAKVKTGLRVLDSDAFLERLRTKWSVSRQHGVPTRDTYASGVTLAESITTVPETSEPERPSEQAAANLRDASTGDLVVDLDALGKRFYRFFRTAPAPTFMFGLVNLSTETASNVSSVEQTPVVRERAARERTVVAATERAEQVSLNDVQEQVRTDVAVKQMFDFLEEHGPIELYDLVLDTSSFGRTIENLFHLSFLIRDGRVELWREHDQYMVRPLHRHGQSLARTGQEPAPGTAGAELVAGKQAIFRFDWQDWSELCMQRHGKRTLQPGTSPNPSHSSIAAL</sequence>
<evidence type="ECO:0000256" key="4">
    <source>
        <dbReference type="ARBA" id="ARBA00023172"/>
    </source>
</evidence>
<dbReference type="STRING" id="280699.M1UVN2"/>
<feature type="compositionally biased region" description="Polar residues" evidence="8">
    <location>
        <begin position="353"/>
        <end position="368"/>
    </location>
</feature>
<evidence type="ECO:0000256" key="2">
    <source>
        <dbReference type="ARBA" id="ARBA00008997"/>
    </source>
</evidence>
<accession>M1UVN2</accession>
<dbReference type="EMBL" id="AP006499">
    <property type="protein sequence ID" value="BAM82081.1"/>
    <property type="molecule type" value="Genomic_DNA"/>
</dbReference>
<reference evidence="10 11" key="1">
    <citation type="journal article" date="2004" name="Nature">
        <title>Genome sequence of the ultrasmall unicellular red alga Cyanidioschyzon merolae 10D.</title>
        <authorList>
            <person name="Matsuzaki M."/>
            <person name="Misumi O."/>
            <person name="Shin-i T."/>
            <person name="Maruyama S."/>
            <person name="Takahara M."/>
            <person name="Miyagishima S."/>
            <person name="Mori T."/>
            <person name="Nishida K."/>
            <person name="Yagisawa F."/>
            <person name="Nishida K."/>
            <person name="Yoshida Y."/>
            <person name="Nishimura Y."/>
            <person name="Nakao S."/>
            <person name="Kobayashi T."/>
            <person name="Momoyama Y."/>
            <person name="Higashiyama T."/>
            <person name="Minoda A."/>
            <person name="Sano M."/>
            <person name="Nomoto H."/>
            <person name="Oishi K."/>
            <person name="Hayashi H."/>
            <person name="Ohta F."/>
            <person name="Nishizaka S."/>
            <person name="Haga S."/>
            <person name="Miura S."/>
            <person name="Morishita T."/>
            <person name="Kabeya Y."/>
            <person name="Terasawa K."/>
            <person name="Suzuki Y."/>
            <person name="Ishii Y."/>
            <person name="Asakawa S."/>
            <person name="Takano H."/>
            <person name="Ohta N."/>
            <person name="Kuroiwa H."/>
            <person name="Tanaka K."/>
            <person name="Shimizu N."/>
            <person name="Sugano S."/>
            <person name="Sato N."/>
            <person name="Nozaki H."/>
            <person name="Ogasawara N."/>
            <person name="Kohara Y."/>
            <person name="Kuroiwa T."/>
        </authorList>
    </citation>
    <scope>NUCLEOTIDE SEQUENCE [LARGE SCALE GENOMIC DNA]</scope>
    <source>
        <strain evidence="10 11">10D</strain>
    </source>
</reference>
<comment type="subunit">
    <text evidence="7">Component of the SMC5-SMC6 complex.</text>
</comment>
<feature type="region of interest" description="Disordered" evidence="8">
    <location>
        <begin position="349"/>
        <end position="368"/>
    </location>
</feature>
<keyword evidence="5 7" id="KW-0234">DNA repair</keyword>
<evidence type="ECO:0000313" key="10">
    <source>
        <dbReference type="EMBL" id="BAM82081.1"/>
    </source>
</evidence>
<evidence type="ECO:0000256" key="1">
    <source>
        <dbReference type="ARBA" id="ARBA00004123"/>
    </source>
</evidence>
<dbReference type="AlphaFoldDB" id="M1UVN2"/>
<keyword evidence="3 7" id="KW-0227">DNA damage</keyword>
<dbReference type="GO" id="GO:0030915">
    <property type="term" value="C:Smc5-Smc6 complex"/>
    <property type="evidence" value="ECO:0007669"/>
    <property type="project" value="UniProtKB-UniRule"/>
</dbReference>
<evidence type="ECO:0000256" key="7">
    <source>
        <dbReference type="RuleBase" id="RU365071"/>
    </source>
</evidence>
<keyword evidence="4 7" id="KW-0233">DNA recombination</keyword>
<dbReference type="Gramene" id="CMQ181CT">
    <property type="protein sequence ID" value="CMQ181CT"/>
    <property type="gene ID" value="CMQ181C"/>
</dbReference>
<dbReference type="Proteomes" id="UP000007014">
    <property type="component" value="Chromosome 17"/>
</dbReference>
<dbReference type="GO" id="GO:0006281">
    <property type="term" value="P:DNA repair"/>
    <property type="evidence" value="ECO:0007669"/>
    <property type="project" value="UniProtKB-UniRule"/>
</dbReference>
<dbReference type="InterPro" id="IPR027786">
    <property type="entry name" value="Nse4/EID"/>
</dbReference>
<dbReference type="InterPro" id="IPR014854">
    <property type="entry name" value="Nse4_C"/>
</dbReference>
<dbReference type="GO" id="GO:0006310">
    <property type="term" value="P:DNA recombination"/>
    <property type="evidence" value="ECO:0007669"/>
    <property type="project" value="UniProtKB-UniRule"/>
</dbReference>
<evidence type="ECO:0000256" key="3">
    <source>
        <dbReference type="ARBA" id="ARBA00022763"/>
    </source>
</evidence>
<dbReference type="HOGENOM" id="CLU_753081_0_0_1"/>